<keyword evidence="2" id="KW-0547">Nucleotide-binding</keyword>
<evidence type="ECO:0000259" key="9">
    <source>
        <dbReference type="PROSITE" id="PS51061"/>
    </source>
</evidence>
<dbReference type="CDD" id="cd06007">
    <property type="entry name" value="R3H_DEXH_helicase"/>
    <property type="match status" value="1"/>
</dbReference>
<feature type="compositionally biased region" description="Polar residues" evidence="8">
    <location>
        <begin position="17"/>
        <end position="35"/>
    </location>
</feature>
<dbReference type="PROSITE" id="PS51061">
    <property type="entry name" value="R3H"/>
    <property type="match status" value="1"/>
</dbReference>
<keyword evidence="6" id="KW-0694">RNA-binding</keyword>
<dbReference type="InterPro" id="IPR034083">
    <property type="entry name" value="R3H_DEXH_helicase"/>
</dbReference>
<evidence type="ECO:0000256" key="6">
    <source>
        <dbReference type="ARBA" id="ARBA00022884"/>
    </source>
</evidence>
<name>A0AAD9JDY6_9ANNE</name>
<keyword evidence="7" id="KW-0539">Nucleus</keyword>
<evidence type="ECO:0000256" key="2">
    <source>
        <dbReference type="ARBA" id="ARBA00022741"/>
    </source>
</evidence>
<dbReference type="InterPro" id="IPR027417">
    <property type="entry name" value="P-loop_NTPase"/>
</dbReference>
<gene>
    <name evidence="10" type="ORF">LSH36_375g06066</name>
</gene>
<dbReference type="Gene3D" id="3.40.50.300">
    <property type="entry name" value="P-loop containing nucleotide triphosphate hydrolases"/>
    <property type="match status" value="2"/>
</dbReference>
<dbReference type="FunFam" id="3.30.1370.50:FF:000002">
    <property type="entry name" value="Immunoglobulin mu DNA-binding protein 2"/>
    <property type="match status" value="1"/>
</dbReference>
<evidence type="ECO:0000256" key="5">
    <source>
        <dbReference type="ARBA" id="ARBA00022840"/>
    </source>
</evidence>
<dbReference type="GO" id="GO:0004386">
    <property type="term" value="F:helicase activity"/>
    <property type="evidence" value="ECO:0007669"/>
    <property type="project" value="UniProtKB-KW"/>
</dbReference>
<dbReference type="PANTHER" id="PTHR18934">
    <property type="entry name" value="ATP-DEPENDENT RNA HELICASE"/>
    <property type="match status" value="1"/>
</dbReference>
<comment type="caution">
    <text evidence="10">The sequence shown here is derived from an EMBL/GenBank/DDBJ whole genome shotgun (WGS) entry which is preliminary data.</text>
</comment>
<keyword evidence="11" id="KW-1185">Reference proteome</keyword>
<dbReference type="InterPro" id="IPR001374">
    <property type="entry name" value="R3H_dom"/>
</dbReference>
<dbReference type="Pfam" id="PF01424">
    <property type="entry name" value="R3H"/>
    <property type="match status" value="1"/>
</dbReference>
<dbReference type="Gene3D" id="3.30.1370.50">
    <property type="entry name" value="R3H-like domain"/>
    <property type="match status" value="1"/>
</dbReference>
<evidence type="ECO:0000313" key="10">
    <source>
        <dbReference type="EMBL" id="KAK2151124.1"/>
    </source>
</evidence>
<dbReference type="EMBL" id="JAODUP010000375">
    <property type="protein sequence ID" value="KAK2151124.1"/>
    <property type="molecule type" value="Genomic_DNA"/>
</dbReference>
<feature type="domain" description="R3H" evidence="9">
    <location>
        <begin position="49"/>
        <end position="113"/>
    </location>
</feature>
<evidence type="ECO:0000256" key="4">
    <source>
        <dbReference type="ARBA" id="ARBA00022806"/>
    </source>
</evidence>
<dbReference type="AlphaFoldDB" id="A0AAD9JDY6"/>
<dbReference type="InterPro" id="IPR036867">
    <property type="entry name" value="R3H_dom_sf"/>
</dbReference>
<accession>A0AAD9JDY6</accession>
<dbReference type="SUPFAM" id="SSF82708">
    <property type="entry name" value="R3H domain"/>
    <property type="match status" value="1"/>
</dbReference>
<dbReference type="SMART" id="SM00393">
    <property type="entry name" value="R3H"/>
    <property type="match status" value="1"/>
</dbReference>
<keyword evidence="3" id="KW-0378">Hydrolase</keyword>
<dbReference type="SUPFAM" id="SSF52540">
    <property type="entry name" value="P-loop containing nucleoside triphosphate hydrolases"/>
    <property type="match status" value="1"/>
</dbReference>
<dbReference type="Proteomes" id="UP001208570">
    <property type="component" value="Unassembled WGS sequence"/>
</dbReference>
<sequence>MSGSLFNAEVAHRDSPRPSSVDSNQSTHSSLNLSIHGQGKGDSGICVGEELRIAVSIALERFRLSEEQKELEFPSSLTSTERAYIHRLCQSLGLKSKSKGKGAGRFLVVTKKTGIQTVQAAAVFNIAKSSRNQIRTLLQRFPVTTKERQELQPRTERGQYTNGFAKDFNRGATTGRLGVPQVPPPPGESDLTSFRQSLPVYLMKDMIIRAINENKVVLVAGETGSGKTTQGFTKDFANLLHKWSFAKKVNGWRKFIEYSDSRHHWMPMFCRFPSFLPVLDHFCESCKSSFQSFFHWHPWDEIHERDRFCDFLLIVIREMLVKHKNLKLVLMSAALNIQLFSNYFSGCPVINANIRGYLIHSNPSPMS</sequence>
<comment type="subcellular location">
    <subcellularLocation>
        <location evidence="1">Nucleus</location>
    </subcellularLocation>
</comment>
<evidence type="ECO:0000313" key="11">
    <source>
        <dbReference type="Proteomes" id="UP001208570"/>
    </source>
</evidence>
<dbReference type="GO" id="GO:0003723">
    <property type="term" value="F:RNA binding"/>
    <property type="evidence" value="ECO:0007669"/>
    <property type="project" value="UniProtKB-KW"/>
</dbReference>
<evidence type="ECO:0000256" key="8">
    <source>
        <dbReference type="SAM" id="MobiDB-lite"/>
    </source>
</evidence>
<protein>
    <recommendedName>
        <fullName evidence="9">R3H domain-containing protein</fullName>
    </recommendedName>
</protein>
<evidence type="ECO:0000256" key="7">
    <source>
        <dbReference type="ARBA" id="ARBA00023242"/>
    </source>
</evidence>
<evidence type="ECO:0000256" key="1">
    <source>
        <dbReference type="ARBA" id="ARBA00004123"/>
    </source>
</evidence>
<dbReference type="GO" id="GO:0003677">
    <property type="term" value="F:DNA binding"/>
    <property type="evidence" value="ECO:0007669"/>
    <property type="project" value="UniProtKB-ARBA"/>
</dbReference>
<dbReference type="GO" id="GO:0005634">
    <property type="term" value="C:nucleus"/>
    <property type="evidence" value="ECO:0007669"/>
    <property type="project" value="UniProtKB-SubCell"/>
</dbReference>
<reference evidence="10" key="1">
    <citation type="journal article" date="2023" name="Mol. Biol. Evol.">
        <title>Third-Generation Sequencing Reveals the Adaptive Role of the Epigenome in Three Deep-Sea Polychaetes.</title>
        <authorList>
            <person name="Perez M."/>
            <person name="Aroh O."/>
            <person name="Sun Y."/>
            <person name="Lan Y."/>
            <person name="Juniper S.K."/>
            <person name="Young C.R."/>
            <person name="Angers B."/>
            <person name="Qian P.Y."/>
        </authorList>
    </citation>
    <scope>NUCLEOTIDE SEQUENCE</scope>
    <source>
        <strain evidence="10">P08H-3</strain>
    </source>
</reference>
<keyword evidence="4" id="KW-0347">Helicase</keyword>
<evidence type="ECO:0000256" key="3">
    <source>
        <dbReference type="ARBA" id="ARBA00022801"/>
    </source>
</evidence>
<feature type="region of interest" description="Disordered" evidence="8">
    <location>
        <begin position="1"/>
        <end position="40"/>
    </location>
</feature>
<dbReference type="GO" id="GO:0005524">
    <property type="term" value="F:ATP binding"/>
    <property type="evidence" value="ECO:0007669"/>
    <property type="project" value="UniProtKB-KW"/>
</dbReference>
<organism evidence="10 11">
    <name type="scientific">Paralvinella palmiformis</name>
    <dbReference type="NCBI Taxonomy" id="53620"/>
    <lineage>
        <taxon>Eukaryota</taxon>
        <taxon>Metazoa</taxon>
        <taxon>Spiralia</taxon>
        <taxon>Lophotrochozoa</taxon>
        <taxon>Annelida</taxon>
        <taxon>Polychaeta</taxon>
        <taxon>Sedentaria</taxon>
        <taxon>Canalipalpata</taxon>
        <taxon>Terebellida</taxon>
        <taxon>Terebelliformia</taxon>
        <taxon>Alvinellidae</taxon>
        <taxon>Paralvinella</taxon>
    </lineage>
</organism>
<proteinExistence type="predicted"/>
<dbReference type="GO" id="GO:0016787">
    <property type="term" value="F:hydrolase activity"/>
    <property type="evidence" value="ECO:0007669"/>
    <property type="project" value="UniProtKB-KW"/>
</dbReference>
<keyword evidence="5" id="KW-0067">ATP-binding</keyword>
<dbReference type="PANTHER" id="PTHR18934:SF213">
    <property type="entry name" value="3'-5' RNA HELICASE YTHDC2"/>
    <property type="match status" value="1"/>
</dbReference>